<evidence type="ECO:0000313" key="3">
    <source>
        <dbReference type="Proteomes" id="UP001176941"/>
    </source>
</evidence>
<feature type="compositionally biased region" description="Polar residues" evidence="1">
    <location>
        <begin position="1"/>
        <end position="10"/>
    </location>
</feature>
<protein>
    <submittedName>
        <fullName evidence="2">Uncharacterized protein</fullName>
    </submittedName>
</protein>
<reference evidence="2" key="1">
    <citation type="submission" date="2023-04" db="EMBL/GenBank/DDBJ databases">
        <authorList>
            <consortium name="ELIXIR-Norway"/>
        </authorList>
    </citation>
    <scope>NUCLEOTIDE SEQUENCE [LARGE SCALE GENOMIC DNA]</scope>
</reference>
<feature type="region of interest" description="Disordered" evidence="1">
    <location>
        <begin position="327"/>
        <end position="400"/>
    </location>
</feature>
<dbReference type="Proteomes" id="UP001176941">
    <property type="component" value="Unassembled WGS sequence"/>
</dbReference>
<feature type="compositionally biased region" description="Low complexity" evidence="1">
    <location>
        <begin position="279"/>
        <end position="305"/>
    </location>
</feature>
<proteinExistence type="predicted"/>
<comment type="caution">
    <text evidence="2">The sequence shown here is derived from an EMBL/GenBank/DDBJ whole genome shotgun (WGS) entry which is preliminary data.</text>
</comment>
<evidence type="ECO:0000313" key="2">
    <source>
        <dbReference type="EMBL" id="CAI9149383.1"/>
    </source>
</evidence>
<feature type="compositionally biased region" description="Polar residues" evidence="1">
    <location>
        <begin position="238"/>
        <end position="251"/>
    </location>
</feature>
<keyword evidence="3" id="KW-1185">Reference proteome</keyword>
<evidence type="ECO:0000256" key="1">
    <source>
        <dbReference type="SAM" id="MobiDB-lite"/>
    </source>
</evidence>
<accession>A0ABN8XKL7</accession>
<name>A0ABN8XKL7_RANTA</name>
<feature type="region of interest" description="Disordered" evidence="1">
    <location>
        <begin position="141"/>
        <end position="160"/>
    </location>
</feature>
<feature type="region of interest" description="Disordered" evidence="1">
    <location>
        <begin position="216"/>
        <end position="310"/>
    </location>
</feature>
<feature type="region of interest" description="Disordered" evidence="1">
    <location>
        <begin position="1"/>
        <end position="23"/>
    </location>
</feature>
<sequence length="400" mass="42475">MKTLPVSTDDASPHQCDPSRASSFRSVADSLQAVACDNKTTEKPSTTCGALQGGHRTSIRPSSTLPLDRTSLDSSASTSSPPQLPLQNQELLPPPVNDATTQSHYVTEAAATHVTKEQYRGRLVEDADRHRVCPVTEKEVPFSVQPRHSPQGAAAAASPTARTGYQLRSLTSCGDSSALLESDEPSGKSFHAAKACPVSAFSSKLPDVEVSVATAGRKEATSAPLPHENPTHGEKQTGTRLSTVTTSSSASHEIVGTVPSTKKRPQTEQTTTIPRHPPHTQQHQQPPLQQQQQQQQQPPLQQQQPAAVQNREQCLVPDARHTFQPLQQHQVSEVGGSQPSLLPAQALPGLGHSECSSEHQPLLTGPLPAQGTASAPSLFAQAGRLDNGSAADRQAPPRVL</sequence>
<dbReference type="EMBL" id="CATKSN020000269">
    <property type="protein sequence ID" value="CAI9149383.1"/>
    <property type="molecule type" value="Genomic_DNA"/>
</dbReference>
<feature type="compositionally biased region" description="Polar residues" evidence="1">
    <location>
        <begin position="327"/>
        <end position="340"/>
    </location>
</feature>
<feature type="compositionally biased region" description="Low complexity" evidence="1">
    <location>
        <begin position="72"/>
        <end position="91"/>
    </location>
</feature>
<feature type="region of interest" description="Disordered" evidence="1">
    <location>
        <begin position="38"/>
        <end position="101"/>
    </location>
</feature>
<gene>
    <name evidence="2" type="ORF">MRATA1EN1_LOCUS31001</name>
</gene>
<organism evidence="2 3">
    <name type="scientific">Rangifer tarandus platyrhynchus</name>
    <name type="common">Svalbard reindeer</name>
    <dbReference type="NCBI Taxonomy" id="3082113"/>
    <lineage>
        <taxon>Eukaryota</taxon>
        <taxon>Metazoa</taxon>
        <taxon>Chordata</taxon>
        <taxon>Craniata</taxon>
        <taxon>Vertebrata</taxon>
        <taxon>Euteleostomi</taxon>
        <taxon>Mammalia</taxon>
        <taxon>Eutheria</taxon>
        <taxon>Laurasiatheria</taxon>
        <taxon>Artiodactyla</taxon>
        <taxon>Ruminantia</taxon>
        <taxon>Pecora</taxon>
        <taxon>Cervidae</taxon>
        <taxon>Odocoileinae</taxon>
        <taxon>Rangifer</taxon>
    </lineage>
</organism>